<dbReference type="EMBL" id="QJJV01000003">
    <property type="protein sequence ID" value="PXX19136.1"/>
    <property type="molecule type" value="Genomic_DNA"/>
</dbReference>
<sequence length="202" mass="21277">MAKLGIPAAVVVLALLCVGIASPGRAQTPAIPTASTPAPGTERDAERRETIARVITGIIRFTHWPVSSDKLRVCLMGEEADMARLAPSIRDQGAGLAPPLSVTTQANLSGSAQPQADCNVIYFASRSVLDDADRHAFFRRVADRPILTVGALPVACDMGAMFCLKAEQDPALFGANLDAISRSGLHVDPKVLLLARRPGSAK</sequence>
<evidence type="ECO:0000313" key="2">
    <source>
        <dbReference type="EMBL" id="PXX19136.1"/>
    </source>
</evidence>
<organism evidence="3 4">
    <name type="scientific">Paraburkholderia tropica</name>
    <dbReference type="NCBI Taxonomy" id="92647"/>
    <lineage>
        <taxon>Bacteria</taxon>
        <taxon>Pseudomonadati</taxon>
        <taxon>Pseudomonadota</taxon>
        <taxon>Betaproteobacteria</taxon>
        <taxon>Burkholderiales</taxon>
        <taxon>Burkholderiaceae</taxon>
        <taxon>Paraburkholderia</taxon>
    </lineage>
</organism>
<protein>
    <submittedName>
        <fullName evidence="2">Uncharacterized protein DUF4154</fullName>
    </submittedName>
</protein>
<dbReference type="Pfam" id="PF13689">
    <property type="entry name" value="DUF4154"/>
    <property type="match status" value="1"/>
</dbReference>
<reference evidence="3 4" key="1">
    <citation type="submission" date="2016-10" db="EMBL/GenBank/DDBJ databases">
        <authorList>
            <person name="Varghese N."/>
            <person name="Submissions S."/>
        </authorList>
    </citation>
    <scope>NUCLEOTIDE SEQUENCE [LARGE SCALE GENOMIC DNA]</scope>
    <source>
        <strain evidence="3 4">LMG 22274</strain>
    </source>
</reference>
<reference evidence="2 5" key="2">
    <citation type="submission" date="2018-05" db="EMBL/GenBank/DDBJ databases">
        <title>Genomic Encyclopedia of Type Strains, Phase IV (KMG-V): Genome sequencing to study the core and pangenomes of soil and plant-associated prokaryotes.</title>
        <authorList>
            <person name="Whitman W."/>
        </authorList>
    </citation>
    <scope>NUCLEOTIDE SEQUENCE [LARGE SCALE GENOMIC DNA]</scope>
    <source>
        <strain evidence="2 5">SIr-6563</strain>
    </source>
</reference>
<accession>A0AAQ1GIM5</accession>
<comment type="caution">
    <text evidence="3">The sequence shown here is derived from an EMBL/GenBank/DDBJ whole genome shotgun (WGS) entry which is preliminary data.</text>
</comment>
<dbReference type="RefSeq" id="WP_074985003.1">
    <property type="nucleotide sequence ID" value="NZ_CADFGN010000004.1"/>
</dbReference>
<name>A0AAQ1GIM5_9BURK</name>
<dbReference type="Proteomes" id="UP000183529">
    <property type="component" value="Unassembled WGS sequence"/>
</dbReference>
<evidence type="ECO:0000256" key="1">
    <source>
        <dbReference type="SAM" id="SignalP"/>
    </source>
</evidence>
<evidence type="ECO:0000313" key="4">
    <source>
        <dbReference type="Proteomes" id="UP000183529"/>
    </source>
</evidence>
<dbReference type="Proteomes" id="UP000247515">
    <property type="component" value="Unassembled WGS sequence"/>
</dbReference>
<dbReference type="AlphaFoldDB" id="A0AAQ1GIM5"/>
<feature type="signal peptide" evidence="1">
    <location>
        <begin position="1"/>
        <end position="26"/>
    </location>
</feature>
<evidence type="ECO:0000313" key="5">
    <source>
        <dbReference type="Proteomes" id="UP000247515"/>
    </source>
</evidence>
<dbReference type="EMBL" id="FNZM01000012">
    <property type="protein sequence ID" value="SEJ99051.1"/>
    <property type="molecule type" value="Genomic_DNA"/>
</dbReference>
<dbReference type="InterPro" id="IPR025293">
    <property type="entry name" value="YfiR/HmsC-like"/>
</dbReference>
<feature type="chain" id="PRO_5043019029" evidence="1">
    <location>
        <begin position="27"/>
        <end position="202"/>
    </location>
</feature>
<proteinExistence type="predicted"/>
<keyword evidence="5" id="KW-1185">Reference proteome</keyword>
<keyword evidence="1" id="KW-0732">Signal</keyword>
<gene>
    <name evidence="2" type="ORF">C7400_103127</name>
    <name evidence="3" type="ORF">SAMN05216550_112129</name>
</gene>
<evidence type="ECO:0000313" key="3">
    <source>
        <dbReference type="EMBL" id="SEJ99051.1"/>
    </source>
</evidence>